<dbReference type="OrthoDB" id="2382185at2"/>
<dbReference type="Gene3D" id="3.10.450.310">
    <property type="match status" value="1"/>
</dbReference>
<organism evidence="3 4">
    <name type="scientific">Niallia endozanthoxylica</name>
    <dbReference type="NCBI Taxonomy" id="2036016"/>
    <lineage>
        <taxon>Bacteria</taxon>
        <taxon>Bacillati</taxon>
        <taxon>Bacillota</taxon>
        <taxon>Bacilli</taxon>
        <taxon>Bacillales</taxon>
        <taxon>Bacillaceae</taxon>
        <taxon>Niallia</taxon>
    </lineage>
</organism>
<protein>
    <recommendedName>
        <fullName evidence="2">Regulatory protein YycH domain-containing protein</fullName>
    </recommendedName>
</protein>
<sequence>MELTYESIKSIILSILVGVSLLLTWTLWTYQPHYEELENGETVQEVSLSPKKALKDIVRPEQILYHMEGGYFGSLKEEEIEKVINEISQWNLAGFENIALEGTDVYSLVDNQDAVEILFPSSISIDLYKNVLGIKEKDVPNFRFNQVFIPLNEEQREHGVVYFVSREEEKVYRSMVTLSFISEFKGQYFEAAKAFRKYFPYTTVSGRRIYLPEGETEMMSYQHLSSHLDSDKFKDALFSDPSLVQKNYIATGEEYTDASSLMRVNTDTNMIKYIDPSETRSQDNDTNNLLKRSIDFVNGHGGWTDNYRFVGMNDDQQTVYFRLYGQDGYPVFSENVDLPRIQLVWGNTDISRYIRNNFSLGLLTSTADKKLDSGEVVLGKIQNLDQFNPALLENIKIGYNMKMNVQSLLIQLEPSWYYLYNGEWKPVKMNEFGGEVSGLE</sequence>
<accession>A0A5J5H288</accession>
<feature type="transmembrane region" description="Helical" evidence="1">
    <location>
        <begin position="12"/>
        <end position="30"/>
    </location>
</feature>
<dbReference type="AlphaFoldDB" id="A0A5J5H288"/>
<name>A0A5J5H288_9BACI</name>
<keyword evidence="1" id="KW-1133">Transmembrane helix</keyword>
<dbReference type="Proteomes" id="UP000326671">
    <property type="component" value="Unassembled WGS sequence"/>
</dbReference>
<dbReference type="InterPro" id="IPR009996">
    <property type="entry name" value="YycH"/>
</dbReference>
<keyword evidence="1" id="KW-0472">Membrane</keyword>
<evidence type="ECO:0000259" key="2">
    <source>
        <dbReference type="Pfam" id="PF07435"/>
    </source>
</evidence>
<dbReference type="CDD" id="cd15787">
    <property type="entry name" value="YycH_N"/>
    <property type="match status" value="1"/>
</dbReference>
<dbReference type="Pfam" id="PF07435">
    <property type="entry name" value="YycH"/>
    <property type="match status" value="1"/>
</dbReference>
<feature type="domain" description="Regulatory protein YycH" evidence="2">
    <location>
        <begin position="6"/>
        <end position="433"/>
    </location>
</feature>
<dbReference type="InterPro" id="IPR042274">
    <property type="entry name" value="YycH/YycI_2"/>
</dbReference>
<proteinExistence type="predicted"/>
<evidence type="ECO:0000313" key="3">
    <source>
        <dbReference type="EMBL" id="KAA9014580.1"/>
    </source>
</evidence>
<evidence type="ECO:0000256" key="1">
    <source>
        <dbReference type="SAM" id="Phobius"/>
    </source>
</evidence>
<reference evidence="3 4" key="1">
    <citation type="submission" date="2019-09" db="EMBL/GenBank/DDBJ databases">
        <title>Whole genome sequences of isolates from the Mars Exploration Rovers.</title>
        <authorList>
            <person name="Seuylemezian A."/>
            <person name="Vaishampayan P."/>
        </authorList>
    </citation>
    <scope>NUCLEOTIDE SEQUENCE [LARGE SCALE GENOMIC DNA]</scope>
    <source>
        <strain evidence="3 4">MER_TA_151</strain>
    </source>
</reference>
<keyword evidence="1" id="KW-0812">Transmembrane</keyword>
<gene>
    <name evidence="3" type="ORF">F4V44_23845</name>
</gene>
<keyword evidence="4" id="KW-1185">Reference proteome</keyword>
<dbReference type="Gene3D" id="3.30.310.160">
    <property type="entry name" value="YycH protein, domain 2"/>
    <property type="match status" value="1"/>
</dbReference>
<dbReference type="RefSeq" id="WP_150442507.1">
    <property type="nucleotide sequence ID" value="NZ_VYKL01000045.1"/>
</dbReference>
<dbReference type="EMBL" id="VYKL01000045">
    <property type="protein sequence ID" value="KAA9014580.1"/>
    <property type="molecule type" value="Genomic_DNA"/>
</dbReference>
<comment type="caution">
    <text evidence="3">The sequence shown here is derived from an EMBL/GenBank/DDBJ whole genome shotgun (WGS) entry which is preliminary data.</text>
</comment>
<evidence type="ECO:0000313" key="4">
    <source>
        <dbReference type="Proteomes" id="UP000326671"/>
    </source>
</evidence>